<dbReference type="NCBIfam" id="TIGR00212">
    <property type="entry name" value="hemC"/>
    <property type="match status" value="1"/>
</dbReference>
<evidence type="ECO:0000259" key="8">
    <source>
        <dbReference type="Pfam" id="PF03900"/>
    </source>
</evidence>
<comment type="similarity">
    <text evidence="2 6">Belongs to the HMBS family.</text>
</comment>
<proteinExistence type="inferred from homology"/>
<evidence type="ECO:0000256" key="1">
    <source>
        <dbReference type="ARBA" id="ARBA00002869"/>
    </source>
</evidence>
<evidence type="ECO:0000313" key="9">
    <source>
        <dbReference type="EMBL" id="MBP2032541.1"/>
    </source>
</evidence>
<dbReference type="Gene3D" id="3.30.160.40">
    <property type="entry name" value="Porphobilinogen deaminase, C-terminal domain"/>
    <property type="match status" value="1"/>
</dbReference>
<evidence type="ECO:0000313" key="10">
    <source>
        <dbReference type="Proteomes" id="UP001519307"/>
    </source>
</evidence>
<dbReference type="Gene3D" id="3.40.190.10">
    <property type="entry name" value="Periplasmic binding protein-like II"/>
    <property type="match status" value="2"/>
</dbReference>
<comment type="function">
    <text evidence="1 6">Tetrapolymerization of the monopyrrole PBG into the hydroxymethylbilane pre-uroporphyrinogen in several discrete steps.</text>
</comment>
<dbReference type="HAMAP" id="MF_00260">
    <property type="entry name" value="Porphobil_deam"/>
    <property type="match status" value="1"/>
</dbReference>
<feature type="domain" description="Porphobilinogen deaminase C-terminal" evidence="8">
    <location>
        <begin position="221"/>
        <end position="288"/>
    </location>
</feature>
<dbReference type="InterPro" id="IPR022417">
    <property type="entry name" value="Porphobilin_deaminase_N"/>
</dbReference>
<dbReference type="PANTHER" id="PTHR11557">
    <property type="entry name" value="PORPHOBILINOGEN DEAMINASE"/>
    <property type="match status" value="1"/>
</dbReference>
<dbReference type="InterPro" id="IPR000860">
    <property type="entry name" value="HemC"/>
</dbReference>
<dbReference type="InterPro" id="IPR036803">
    <property type="entry name" value="Porphobilinogen_deaminase_C_sf"/>
</dbReference>
<name>A0ABS4KT29_9CLOT</name>
<dbReference type="InterPro" id="IPR022418">
    <property type="entry name" value="Porphobilinogen_deaminase_C"/>
</dbReference>
<comment type="subunit">
    <text evidence="6">Monomer.</text>
</comment>
<dbReference type="PANTHER" id="PTHR11557:SF0">
    <property type="entry name" value="PORPHOBILINOGEN DEAMINASE"/>
    <property type="match status" value="1"/>
</dbReference>
<protein>
    <recommendedName>
        <fullName evidence="6">Porphobilinogen deaminase</fullName>
        <shortName evidence="6">PBG</shortName>
        <ecNumber evidence="6">2.5.1.61</ecNumber>
    </recommendedName>
    <alternativeName>
        <fullName evidence="6">Hydroxymethylbilane synthase</fullName>
        <shortName evidence="6">HMBS</shortName>
    </alternativeName>
    <alternativeName>
        <fullName evidence="6">Pre-uroporphyrinogen synthase</fullName>
    </alternativeName>
</protein>
<reference evidence="9 10" key="1">
    <citation type="submission" date="2021-03" db="EMBL/GenBank/DDBJ databases">
        <title>Genomic Encyclopedia of Type Strains, Phase IV (KMG-IV): sequencing the most valuable type-strain genomes for metagenomic binning, comparative biology and taxonomic classification.</title>
        <authorList>
            <person name="Goeker M."/>
        </authorList>
    </citation>
    <scope>NUCLEOTIDE SEQUENCE [LARGE SCALE GENOMIC DNA]</scope>
    <source>
        <strain evidence="9 10">DSM 28783</strain>
    </source>
</reference>
<dbReference type="Pfam" id="PF01379">
    <property type="entry name" value="Porphobil_deam"/>
    <property type="match status" value="1"/>
</dbReference>
<evidence type="ECO:0000256" key="6">
    <source>
        <dbReference type="HAMAP-Rule" id="MF_00260"/>
    </source>
</evidence>
<evidence type="ECO:0000256" key="4">
    <source>
        <dbReference type="ARBA" id="ARBA00023244"/>
    </source>
</evidence>
<keyword evidence="3 6" id="KW-0808">Transferase</keyword>
<dbReference type="GO" id="GO:0004418">
    <property type="term" value="F:hydroxymethylbilane synthase activity"/>
    <property type="evidence" value="ECO:0007669"/>
    <property type="project" value="UniProtKB-EC"/>
</dbReference>
<dbReference type="SUPFAM" id="SSF54782">
    <property type="entry name" value="Porphobilinogen deaminase (hydroxymethylbilane synthase), C-terminal domain"/>
    <property type="match status" value="1"/>
</dbReference>
<dbReference type="SUPFAM" id="SSF53850">
    <property type="entry name" value="Periplasmic binding protein-like II"/>
    <property type="match status" value="1"/>
</dbReference>
<evidence type="ECO:0000256" key="3">
    <source>
        <dbReference type="ARBA" id="ARBA00022679"/>
    </source>
</evidence>
<keyword evidence="4 6" id="KW-0627">Porphyrin biosynthesis</keyword>
<dbReference type="Proteomes" id="UP001519307">
    <property type="component" value="Unassembled WGS sequence"/>
</dbReference>
<evidence type="ECO:0000259" key="7">
    <source>
        <dbReference type="Pfam" id="PF01379"/>
    </source>
</evidence>
<dbReference type="PRINTS" id="PR00151">
    <property type="entry name" value="PORPHBDMNASE"/>
</dbReference>
<dbReference type="PIRSF" id="PIRSF001438">
    <property type="entry name" value="4pyrrol_synth_OHMeBilane_synth"/>
    <property type="match status" value="1"/>
</dbReference>
<feature type="modified residue" description="S-(dipyrrolylmethanemethyl)cysteine" evidence="6">
    <location>
        <position position="237"/>
    </location>
</feature>
<comment type="caution">
    <text evidence="9">The sequence shown here is derived from an EMBL/GenBank/DDBJ whole genome shotgun (WGS) entry which is preliminary data.</text>
</comment>
<dbReference type="EMBL" id="JAGGLM010000005">
    <property type="protein sequence ID" value="MBP2032541.1"/>
    <property type="molecule type" value="Genomic_DNA"/>
</dbReference>
<accession>A0ABS4KT29</accession>
<evidence type="ECO:0000256" key="5">
    <source>
        <dbReference type="ARBA" id="ARBA00048169"/>
    </source>
</evidence>
<comment type="catalytic activity">
    <reaction evidence="5 6">
        <text>4 porphobilinogen + H2O = hydroxymethylbilane + 4 NH4(+)</text>
        <dbReference type="Rhea" id="RHEA:13185"/>
        <dbReference type="ChEBI" id="CHEBI:15377"/>
        <dbReference type="ChEBI" id="CHEBI:28938"/>
        <dbReference type="ChEBI" id="CHEBI:57845"/>
        <dbReference type="ChEBI" id="CHEBI:58126"/>
        <dbReference type="EC" id="2.5.1.61"/>
    </reaction>
</comment>
<comment type="cofactor">
    <cofactor evidence="6">
        <name>dipyrromethane</name>
        <dbReference type="ChEBI" id="CHEBI:60342"/>
    </cofactor>
    <text evidence="6">Binds 1 dipyrromethane group covalently.</text>
</comment>
<gene>
    <name evidence="6" type="primary">hemC</name>
    <name evidence="9" type="ORF">J2Z42_001213</name>
</gene>
<keyword evidence="10" id="KW-1185">Reference proteome</keyword>
<feature type="domain" description="Porphobilinogen deaminase N-terminal" evidence="7">
    <location>
        <begin position="3"/>
        <end position="204"/>
    </location>
</feature>
<comment type="miscellaneous">
    <text evidence="6">The porphobilinogen subunits are added to the dipyrromethane group.</text>
</comment>
<dbReference type="EC" id="2.5.1.61" evidence="6"/>
<organism evidence="9 10">
    <name type="scientific">Clostridium algifaecis</name>
    <dbReference type="NCBI Taxonomy" id="1472040"/>
    <lineage>
        <taxon>Bacteria</taxon>
        <taxon>Bacillati</taxon>
        <taxon>Bacillota</taxon>
        <taxon>Clostridia</taxon>
        <taxon>Eubacteriales</taxon>
        <taxon>Clostridiaceae</taxon>
        <taxon>Clostridium</taxon>
    </lineage>
</organism>
<dbReference type="Pfam" id="PF03900">
    <property type="entry name" value="Porphobil_deamC"/>
    <property type="match status" value="1"/>
</dbReference>
<dbReference type="RefSeq" id="WP_209701730.1">
    <property type="nucleotide sequence ID" value="NZ_JAGGLM010000005.1"/>
</dbReference>
<evidence type="ECO:0000256" key="2">
    <source>
        <dbReference type="ARBA" id="ARBA00005638"/>
    </source>
</evidence>
<sequence>MKLKIGTRKSKLAQIQTEIVMDLLEKKCSVKSEKVLIETTGDKRLNIALNKIGGKGLFIKEIENELLKGKIDAAVHSMKDVPFDIPCEFEMTAILKREDARDVFVSNEGIHFKDLKIGAKIGTSSNRRAFQIKKIRKDLKIVPIRGNIQTRIDKMKKENLDGIVLALAGVKRLKLERIITDYFSVEDIVPAIGQGAIGVEIKKGCLNSNIFKKLNDEDTRICVEAERSFMRTLNGDCHSTIGAYAEISKNSMNITGVFQVKGRLIKKSISGYKQDYISLGEILAENILES</sequence>